<dbReference type="EMBL" id="JAESWA010000022">
    <property type="protein sequence ID" value="MBL4932280.1"/>
    <property type="molecule type" value="Genomic_DNA"/>
</dbReference>
<evidence type="ECO:0000256" key="1">
    <source>
        <dbReference type="SAM" id="Phobius"/>
    </source>
</evidence>
<evidence type="ECO:0000313" key="3">
    <source>
        <dbReference type="Proteomes" id="UP000623681"/>
    </source>
</evidence>
<feature type="transmembrane region" description="Helical" evidence="1">
    <location>
        <begin position="39"/>
        <end position="59"/>
    </location>
</feature>
<accession>A0A937K5F6</accession>
<keyword evidence="3" id="KW-1185">Reference proteome</keyword>
<comment type="caution">
    <text evidence="2">The sequence shown here is derived from an EMBL/GenBank/DDBJ whole genome shotgun (WGS) entry which is preliminary data.</text>
</comment>
<gene>
    <name evidence="2" type="ORF">JK634_10715</name>
</gene>
<organism evidence="2 3">
    <name type="scientific">Clostridium paridis</name>
    <dbReference type="NCBI Taxonomy" id="2803863"/>
    <lineage>
        <taxon>Bacteria</taxon>
        <taxon>Bacillati</taxon>
        <taxon>Bacillota</taxon>
        <taxon>Clostridia</taxon>
        <taxon>Eubacteriales</taxon>
        <taxon>Clostridiaceae</taxon>
        <taxon>Clostridium</taxon>
    </lineage>
</organism>
<keyword evidence="1" id="KW-0812">Transmembrane</keyword>
<proteinExistence type="predicted"/>
<reference evidence="2" key="1">
    <citation type="submission" date="2021-01" db="EMBL/GenBank/DDBJ databases">
        <title>Genome public.</title>
        <authorList>
            <person name="Liu C."/>
            <person name="Sun Q."/>
        </authorList>
    </citation>
    <scope>NUCLEOTIDE SEQUENCE</scope>
    <source>
        <strain evidence="2">YIM B02565</strain>
    </source>
</reference>
<name>A0A937K5F6_9CLOT</name>
<dbReference type="AlphaFoldDB" id="A0A937K5F6"/>
<keyword evidence="1" id="KW-0472">Membrane</keyword>
<feature type="transmembrane region" description="Helical" evidence="1">
    <location>
        <begin position="15"/>
        <end position="32"/>
    </location>
</feature>
<protein>
    <submittedName>
        <fullName evidence="2">Uncharacterized protein</fullName>
    </submittedName>
</protein>
<dbReference type="RefSeq" id="WP_202767646.1">
    <property type="nucleotide sequence ID" value="NZ_JAESWA010000022.1"/>
</dbReference>
<keyword evidence="1" id="KW-1133">Transmembrane helix</keyword>
<dbReference type="Proteomes" id="UP000623681">
    <property type="component" value="Unassembled WGS sequence"/>
</dbReference>
<sequence length="74" mass="8275">MNFGQNIFSIVQDNVGYLFLAVLVGLALYFLVKKEISKFVGFIVASLLASGFIFVPDVVKDILVNLFKKIFRVS</sequence>
<evidence type="ECO:0000313" key="2">
    <source>
        <dbReference type="EMBL" id="MBL4932280.1"/>
    </source>
</evidence>